<dbReference type="AlphaFoldDB" id="A0A6M3JCL3"/>
<sequence length="46" mass="5474">MDKLEKKLVKLEKEFARFKNCPVKQARIIKSAESVTRKIKEREINV</sequence>
<gene>
    <name evidence="1" type="ORF">MM415B00319_0005</name>
</gene>
<protein>
    <submittedName>
        <fullName evidence="1">Uncharacterized protein</fullName>
    </submittedName>
</protein>
<reference evidence="1" key="1">
    <citation type="submission" date="2020-03" db="EMBL/GenBank/DDBJ databases">
        <title>The deep terrestrial virosphere.</title>
        <authorList>
            <person name="Holmfeldt K."/>
            <person name="Nilsson E."/>
            <person name="Simone D."/>
            <person name="Lopez-Fernandez M."/>
            <person name="Wu X."/>
            <person name="de Brujin I."/>
            <person name="Lundin D."/>
            <person name="Andersson A."/>
            <person name="Bertilsson S."/>
            <person name="Dopson M."/>
        </authorList>
    </citation>
    <scope>NUCLEOTIDE SEQUENCE</scope>
    <source>
        <strain evidence="1">MM415B00319</strain>
    </source>
</reference>
<organism evidence="1">
    <name type="scientific">viral metagenome</name>
    <dbReference type="NCBI Taxonomy" id="1070528"/>
    <lineage>
        <taxon>unclassified sequences</taxon>
        <taxon>metagenomes</taxon>
        <taxon>organismal metagenomes</taxon>
    </lineage>
</organism>
<name>A0A6M3JCL3_9ZZZZ</name>
<accession>A0A6M3JCL3</accession>
<dbReference type="EMBL" id="MT141563">
    <property type="protein sequence ID" value="QJA66875.1"/>
    <property type="molecule type" value="Genomic_DNA"/>
</dbReference>
<evidence type="ECO:0000313" key="1">
    <source>
        <dbReference type="EMBL" id="QJA66875.1"/>
    </source>
</evidence>
<proteinExistence type="predicted"/>